<dbReference type="PANTHER" id="PTHR34268">
    <property type="entry name" value="OS01G0321850 PROTEIN"/>
    <property type="match status" value="1"/>
</dbReference>
<keyword evidence="1" id="KW-0812">Transmembrane</keyword>
<keyword evidence="3" id="KW-1185">Reference proteome</keyword>
<comment type="caution">
    <text evidence="2">The sequence shown here is derived from an EMBL/GenBank/DDBJ whole genome shotgun (WGS) entry which is preliminary data.</text>
</comment>
<gene>
    <name evidence="2" type="ORF">DVH24_038069</name>
</gene>
<accession>A0A498KD99</accession>
<protein>
    <submittedName>
        <fullName evidence="2">Uncharacterized protein</fullName>
    </submittedName>
</protein>
<name>A0A498KD99_MALDO</name>
<keyword evidence="1" id="KW-0472">Membrane</keyword>
<evidence type="ECO:0000256" key="1">
    <source>
        <dbReference type="SAM" id="Phobius"/>
    </source>
</evidence>
<organism evidence="2 3">
    <name type="scientific">Malus domestica</name>
    <name type="common">Apple</name>
    <name type="synonym">Pyrus malus</name>
    <dbReference type="NCBI Taxonomy" id="3750"/>
    <lineage>
        <taxon>Eukaryota</taxon>
        <taxon>Viridiplantae</taxon>
        <taxon>Streptophyta</taxon>
        <taxon>Embryophyta</taxon>
        <taxon>Tracheophyta</taxon>
        <taxon>Spermatophyta</taxon>
        <taxon>Magnoliopsida</taxon>
        <taxon>eudicotyledons</taxon>
        <taxon>Gunneridae</taxon>
        <taxon>Pentapetalae</taxon>
        <taxon>rosids</taxon>
        <taxon>fabids</taxon>
        <taxon>Rosales</taxon>
        <taxon>Rosaceae</taxon>
        <taxon>Amygdaloideae</taxon>
        <taxon>Maleae</taxon>
        <taxon>Malus</taxon>
    </lineage>
</organism>
<dbReference type="PANTHER" id="PTHR34268:SF8">
    <property type="entry name" value="FAE DOMAIN-CONTAINING PROTEIN"/>
    <property type="match status" value="1"/>
</dbReference>
<dbReference type="EMBL" id="RDQH01000329">
    <property type="protein sequence ID" value="RXI03795.1"/>
    <property type="molecule type" value="Genomic_DNA"/>
</dbReference>
<proteinExistence type="predicted"/>
<evidence type="ECO:0000313" key="3">
    <source>
        <dbReference type="Proteomes" id="UP000290289"/>
    </source>
</evidence>
<reference evidence="2 3" key="1">
    <citation type="submission" date="2018-10" db="EMBL/GenBank/DDBJ databases">
        <title>A high-quality apple genome assembly.</title>
        <authorList>
            <person name="Hu J."/>
        </authorList>
    </citation>
    <scope>NUCLEOTIDE SEQUENCE [LARGE SCALE GENOMIC DNA]</scope>
    <source>
        <strain evidence="3">cv. HFTH1</strain>
        <tissue evidence="2">Young leaf</tissue>
    </source>
</reference>
<evidence type="ECO:0000313" key="2">
    <source>
        <dbReference type="EMBL" id="RXI03795.1"/>
    </source>
</evidence>
<sequence length="97" mass="10638">MDVEITSLALVNNTLMKVAMFVLVQALVYLILSSSSSLFSKNKLRSLNSFRPIRSASINRILAVISDLPTSSTAADTYMIPAGKILLFIDDSCPIYH</sequence>
<keyword evidence="1" id="KW-1133">Transmembrane helix</keyword>
<dbReference type="AlphaFoldDB" id="A0A498KD99"/>
<dbReference type="Proteomes" id="UP000290289">
    <property type="component" value="Chromosome 3"/>
</dbReference>
<feature type="transmembrane region" description="Helical" evidence="1">
    <location>
        <begin position="18"/>
        <end position="39"/>
    </location>
</feature>